<dbReference type="Proteomes" id="UP000215148">
    <property type="component" value="Chromosome 1"/>
</dbReference>
<keyword evidence="4" id="KW-1185">Reference proteome</keyword>
<evidence type="ECO:0008006" key="5">
    <source>
        <dbReference type="Google" id="ProtNLM"/>
    </source>
</evidence>
<protein>
    <recommendedName>
        <fullName evidence="5">HEAT repeat domain-containing protein</fullName>
    </recommendedName>
</protein>
<dbReference type="AlphaFoldDB" id="A0A223MW16"/>
<organism evidence="3 4">
    <name type="scientific">Vibrio qinghaiensis</name>
    <dbReference type="NCBI Taxonomy" id="2025808"/>
    <lineage>
        <taxon>Bacteria</taxon>
        <taxon>Pseudomonadati</taxon>
        <taxon>Pseudomonadota</taxon>
        <taxon>Gammaproteobacteria</taxon>
        <taxon>Vibrionales</taxon>
        <taxon>Vibrionaceae</taxon>
        <taxon>Vibrio</taxon>
    </lineage>
</organism>
<evidence type="ECO:0000313" key="4">
    <source>
        <dbReference type="Proteomes" id="UP000215148"/>
    </source>
</evidence>
<gene>
    <name evidence="3" type="ORF">CCZ37_03935</name>
</gene>
<dbReference type="EMBL" id="CP022741">
    <property type="protein sequence ID" value="ASU21790.1"/>
    <property type="molecule type" value="Genomic_DNA"/>
</dbReference>
<dbReference type="KEGG" id="vqi:CCZ37_03935"/>
<reference evidence="3 4" key="1">
    <citation type="submission" date="2017-08" db="EMBL/GenBank/DDBJ databases">
        <title>The Vibrio qinghaiensis sp.-Q67 is a luminous bacteria isolated firstly from Qinghai lake, Qinghai province, China, which has been proved to be very sensitive to detect environmental and food pollutants. Therefore, complete genome analysis of V. qinghaiensis sp.-Q67 highlights the potential application of this strain on detection of hazards in the contaminated environments.</title>
        <authorList>
            <person name="Gong L."/>
        </authorList>
    </citation>
    <scope>NUCLEOTIDE SEQUENCE [LARGE SCALE GENOMIC DNA]</scope>
    <source>
        <strain evidence="3 4">Q67</strain>
    </source>
</reference>
<keyword evidence="2" id="KW-0732">Signal</keyword>
<feature type="chain" id="PRO_5013324866" description="HEAT repeat domain-containing protein" evidence="2">
    <location>
        <begin position="24"/>
        <end position="204"/>
    </location>
</feature>
<accession>A0A223MW16</accession>
<feature type="signal peptide" evidence="2">
    <location>
        <begin position="1"/>
        <end position="23"/>
    </location>
</feature>
<name>A0A223MW16_9VIBR</name>
<feature type="region of interest" description="Disordered" evidence="1">
    <location>
        <begin position="162"/>
        <end position="204"/>
    </location>
</feature>
<dbReference type="RefSeq" id="WP_094499802.1">
    <property type="nucleotide sequence ID" value="NZ_CAWNHI010000001.1"/>
</dbReference>
<proteinExistence type="predicted"/>
<evidence type="ECO:0000313" key="3">
    <source>
        <dbReference type="EMBL" id="ASU21790.1"/>
    </source>
</evidence>
<sequence length="204" mass="21132">MKKSLWIFWIAISALLASSRLYAETEITCSLYKNHKVATDTIRASLEQADDAIISLQALMKLCPSMALEMADLASTLHPQLALEIFNTIFDHISSDQVAALTAILVKNAPQEMRFQVIQLAVTKSPESAQAIVDAVIAMDLMDSTDVIVAAIAGGADPATITEPTAAGTPSALPGGLPPVATVPGNTTTLGTGNGSGGGTASPN</sequence>
<evidence type="ECO:0000256" key="1">
    <source>
        <dbReference type="SAM" id="MobiDB-lite"/>
    </source>
</evidence>
<feature type="compositionally biased region" description="Gly residues" evidence="1">
    <location>
        <begin position="192"/>
        <end position="204"/>
    </location>
</feature>
<evidence type="ECO:0000256" key="2">
    <source>
        <dbReference type="SAM" id="SignalP"/>
    </source>
</evidence>